<dbReference type="PANTHER" id="PTHR45633">
    <property type="entry name" value="60 KDA HEAT SHOCK PROTEIN, MITOCHONDRIAL"/>
    <property type="match status" value="1"/>
</dbReference>
<dbReference type="Gene3D" id="3.50.7.10">
    <property type="entry name" value="GroEL"/>
    <property type="match status" value="1"/>
</dbReference>
<feature type="non-terminal residue" evidence="8">
    <location>
        <position position="1"/>
    </location>
</feature>
<proteinExistence type="inferred from homology"/>
<evidence type="ECO:0000256" key="7">
    <source>
        <dbReference type="RuleBase" id="RU000419"/>
    </source>
</evidence>
<dbReference type="GO" id="GO:0140662">
    <property type="term" value="F:ATP-dependent protein folding chaperone"/>
    <property type="evidence" value="ECO:0007669"/>
    <property type="project" value="InterPro"/>
</dbReference>
<protein>
    <recommendedName>
        <fullName evidence="7">60 kDa chaperonin</fullName>
    </recommendedName>
</protein>
<comment type="similarity">
    <text evidence="1 6">Belongs to the chaperonin (HSP60) family.</text>
</comment>
<accession>A0AAW9IC29</accession>
<dbReference type="Gene3D" id="3.30.260.10">
    <property type="entry name" value="TCP-1-like chaperonin intermediate domain"/>
    <property type="match status" value="1"/>
</dbReference>
<dbReference type="GO" id="GO:0016853">
    <property type="term" value="F:isomerase activity"/>
    <property type="evidence" value="ECO:0007669"/>
    <property type="project" value="UniProtKB-KW"/>
</dbReference>
<organism evidence="8 9">
    <name type="scientific">Clostridium perfringens</name>
    <dbReference type="NCBI Taxonomy" id="1502"/>
    <lineage>
        <taxon>Bacteria</taxon>
        <taxon>Bacillati</taxon>
        <taxon>Bacillota</taxon>
        <taxon>Clostridia</taxon>
        <taxon>Eubacteriales</taxon>
        <taxon>Clostridiaceae</taxon>
        <taxon>Clostridium</taxon>
    </lineage>
</organism>
<dbReference type="Pfam" id="PF00118">
    <property type="entry name" value="Cpn60_TCP1"/>
    <property type="match status" value="1"/>
</dbReference>
<dbReference type="InterPro" id="IPR001844">
    <property type="entry name" value="Cpn60/GroEL"/>
</dbReference>
<evidence type="ECO:0000256" key="4">
    <source>
        <dbReference type="ARBA" id="ARBA00023186"/>
    </source>
</evidence>
<keyword evidence="2" id="KW-0547">Nucleotide-binding</keyword>
<dbReference type="InterPro" id="IPR018370">
    <property type="entry name" value="Chaperonin_Cpn60_CS"/>
</dbReference>
<dbReference type="InterPro" id="IPR027410">
    <property type="entry name" value="TCP-1-like_intermed_sf"/>
</dbReference>
<dbReference type="EMBL" id="WNVC01000660">
    <property type="protein sequence ID" value="MDZ5000769.1"/>
    <property type="molecule type" value="Genomic_DNA"/>
</dbReference>
<name>A0AAW9IC29_CLOPF</name>
<evidence type="ECO:0000256" key="1">
    <source>
        <dbReference type="ARBA" id="ARBA00006607"/>
    </source>
</evidence>
<dbReference type="PROSITE" id="PS00296">
    <property type="entry name" value="CHAPERONINS_CPN60"/>
    <property type="match status" value="1"/>
</dbReference>
<dbReference type="InterPro" id="IPR027409">
    <property type="entry name" value="GroEL-like_apical_dom_sf"/>
</dbReference>
<dbReference type="AlphaFoldDB" id="A0AAW9IC29"/>
<keyword evidence="4" id="KW-0143">Chaperone</keyword>
<evidence type="ECO:0000256" key="6">
    <source>
        <dbReference type="RuleBase" id="RU000418"/>
    </source>
</evidence>
<evidence type="ECO:0000313" key="8">
    <source>
        <dbReference type="EMBL" id="MDZ5000769.1"/>
    </source>
</evidence>
<keyword evidence="5" id="KW-0413">Isomerase</keyword>
<keyword evidence="3" id="KW-0067">ATP-binding</keyword>
<evidence type="ECO:0000313" key="9">
    <source>
        <dbReference type="Proteomes" id="UP001291306"/>
    </source>
</evidence>
<dbReference type="FunFam" id="3.50.7.10:FF:000001">
    <property type="entry name" value="60 kDa chaperonin"/>
    <property type="match status" value="1"/>
</dbReference>
<dbReference type="SUPFAM" id="SSF52029">
    <property type="entry name" value="GroEL apical domain-like"/>
    <property type="match status" value="1"/>
</dbReference>
<dbReference type="GO" id="GO:0042026">
    <property type="term" value="P:protein refolding"/>
    <property type="evidence" value="ECO:0007669"/>
    <property type="project" value="InterPro"/>
</dbReference>
<reference evidence="8" key="1">
    <citation type="submission" date="2019-11" db="EMBL/GenBank/DDBJ databases">
        <title>Characterization of Clostridium perfringens isolates from swine manure treated agricultural soils.</title>
        <authorList>
            <person name="Wushke S.T."/>
        </authorList>
    </citation>
    <scope>NUCLEOTIDE SEQUENCE</scope>
    <source>
        <strain evidence="8">X26</strain>
    </source>
</reference>
<dbReference type="InterPro" id="IPR002423">
    <property type="entry name" value="Cpn60/GroEL/TCP-1"/>
</dbReference>
<feature type="non-terminal residue" evidence="8">
    <location>
        <position position="179"/>
    </location>
</feature>
<dbReference type="Proteomes" id="UP001291306">
    <property type="component" value="Unassembled WGS sequence"/>
</dbReference>
<sequence>QQGRKLLIIAEDVEGDAMTTLVVNKLRGTFTCVAVKAPGFGDRRKEMLQDIATLTGGTVISEELGIDIKEVTVDMLGQCESIKVTKETTTIVNGKGSSEAIKERVSQIRAQIEETTSEFDKEKLTERLAKLAGGVAVIKVGAATETELKEKKLRIEDALAATKAAVEEGIVPGGGAAYA</sequence>
<dbReference type="GO" id="GO:0005524">
    <property type="term" value="F:ATP binding"/>
    <property type="evidence" value="ECO:0007669"/>
    <property type="project" value="UniProtKB-KW"/>
</dbReference>
<evidence type="ECO:0000256" key="5">
    <source>
        <dbReference type="ARBA" id="ARBA00023235"/>
    </source>
</evidence>
<comment type="caution">
    <text evidence="8">The sequence shown here is derived from an EMBL/GenBank/DDBJ whole genome shotgun (WGS) entry which is preliminary data.</text>
</comment>
<dbReference type="RefSeq" id="WP_322458999.1">
    <property type="nucleotide sequence ID" value="NZ_WNVC01000660.1"/>
</dbReference>
<dbReference type="PRINTS" id="PR00298">
    <property type="entry name" value="CHAPERONIN60"/>
</dbReference>
<comment type="function">
    <text evidence="7">Together with its co-chaperonin GroES, plays an essential role in assisting protein folding. The GroEL-GroES system forms a nano-cage that allows encapsulation of the non-native substrate proteins and provides a physical environment optimized to promote and accelerate protein folding.</text>
</comment>
<comment type="subunit">
    <text evidence="7">Forms a cylinder of 14 subunits composed of two heptameric rings stacked back-to-back. Interacts with the co-chaperonin GroES.</text>
</comment>
<gene>
    <name evidence="8" type="primary">groEL</name>
    <name evidence="8" type="ORF">GNF79_17230</name>
</gene>
<evidence type="ECO:0000256" key="3">
    <source>
        <dbReference type="ARBA" id="ARBA00022840"/>
    </source>
</evidence>
<evidence type="ECO:0000256" key="2">
    <source>
        <dbReference type="ARBA" id="ARBA00022741"/>
    </source>
</evidence>